<feature type="transmembrane region" description="Helical" evidence="10">
    <location>
        <begin position="270"/>
        <end position="289"/>
    </location>
</feature>
<feature type="transmembrane region" description="Helical" evidence="10">
    <location>
        <begin position="199"/>
        <end position="220"/>
    </location>
</feature>
<evidence type="ECO:0000256" key="8">
    <source>
        <dbReference type="ARBA" id="ARBA00049737"/>
    </source>
</evidence>
<dbReference type="PANTHER" id="PTHR31247:SF5">
    <property type="entry name" value="DUF4203 DOMAIN-CONTAINING PROTEIN"/>
    <property type="match status" value="1"/>
</dbReference>
<comment type="similarity">
    <text evidence="3">Belongs to the nucleotide-sugar transporter family. SLC35B subfamily.</text>
</comment>
<evidence type="ECO:0000256" key="10">
    <source>
        <dbReference type="SAM" id="Phobius"/>
    </source>
</evidence>
<dbReference type="Pfam" id="PF08449">
    <property type="entry name" value="UAA"/>
    <property type="match status" value="1"/>
</dbReference>
<evidence type="ECO:0000256" key="4">
    <source>
        <dbReference type="ARBA" id="ARBA00022448"/>
    </source>
</evidence>
<sequence>MFAVFDVVEKHQMEDWKQDLQRFEKKKPPGMSRQKKGKMTSKVQPGSLVPPKPNGTRFPSLMYPTDPKVELCARVDTYYDLTTAAVFLVYIVFGVLYTFLGYQCFKTVMFLTGFIFASAIVYLICLQGELMPSYGNAGLQLITYSLIGVALLAGVLFGLITMLVQYVGLFVSGLHTGFLMGVASLLVTDYLITTSPKGSIWLCVGILLVMALTFAVLTLYFRKSLTIVCTSIYGGAIFTTAIDYFVERLSMISWLWQRVSLKPVEPPPCWFSWIILAAWPSFFLTGLIVQCTVTGRGIHHEVTMGRKKQRDSVLRGQTRAEMRQNKYRYLYQVRTAHGDVISRNFVQAMQNKEGQQGAGVGECSTLQSDATHLTILPDLQLAAYAESEDDSQAEKITMHKTNKFILEAAAIFVAYFYFGILQEKITKSKYTYEAVDERGEKIYLTEKYTYFLSLVFILCAINYAVATLVLRIWPQEEDKTSKMYYVSIAITYLLAMVCSNMALQWVPYPTQVVGKSAKPIPVMILGVLLGKKSYPFRKYIFVLLIVVGVVLFMFKDKGKSTQDVTFGLGELLLILSLIMDGLTGGVQERIRAEAKPSGQQMMKASNGWSTLFLGVALIVTGEVDRSDVGIFRTFLRRVLF</sequence>
<reference evidence="12" key="1">
    <citation type="journal article" date="2020" name="J Insects Food Feed">
        <title>The yellow mealworm (Tenebrio molitor) genome: a resource for the emerging insects as food and feed industry.</title>
        <authorList>
            <person name="Eriksson T."/>
            <person name="Andere A."/>
            <person name="Kelstrup H."/>
            <person name="Emery V."/>
            <person name="Picard C."/>
        </authorList>
    </citation>
    <scope>NUCLEOTIDE SEQUENCE</scope>
    <source>
        <strain evidence="12">Stoneville</strain>
        <tissue evidence="12">Whole head</tissue>
    </source>
</reference>
<feature type="transmembrane region" description="Helical" evidence="10">
    <location>
        <begin position="448"/>
        <end position="472"/>
    </location>
</feature>
<evidence type="ECO:0000313" key="12">
    <source>
        <dbReference type="EMBL" id="KAH0813963.1"/>
    </source>
</evidence>
<feature type="domain" description="TM7S3/TM198-like" evidence="11">
    <location>
        <begin position="88"/>
        <end position="291"/>
    </location>
</feature>
<evidence type="ECO:0000259" key="11">
    <source>
        <dbReference type="Pfam" id="PF13886"/>
    </source>
</evidence>
<keyword evidence="13" id="KW-1185">Reference proteome</keyword>
<dbReference type="SUPFAM" id="SSF103481">
    <property type="entry name" value="Multidrug resistance efflux transporter EmrE"/>
    <property type="match status" value="1"/>
</dbReference>
<dbReference type="InterPro" id="IPR040236">
    <property type="entry name" value="TMEM198"/>
</dbReference>
<organism evidence="12 13">
    <name type="scientific">Tenebrio molitor</name>
    <name type="common">Yellow mealworm beetle</name>
    <dbReference type="NCBI Taxonomy" id="7067"/>
    <lineage>
        <taxon>Eukaryota</taxon>
        <taxon>Metazoa</taxon>
        <taxon>Ecdysozoa</taxon>
        <taxon>Arthropoda</taxon>
        <taxon>Hexapoda</taxon>
        <taxon>Insecta</taxon>
        <taxon>Pterygota</taxon>
        <taxon>Neoptera</taxon>
        <taxon>Endopterygota</taxon>
        <taxon>Coleoptera</taxon>
        <taxon>Polyphaga</taxon>
        <taxon>Cucujiformia</taxon>
        <taxon>Tenebrionidae</taxon>
        <taxon>Tenebrio</taxon>
    </lineage>
</organism>
<evidence type="ECO:0000256" key="5">
    <source>
        <dbReference type="ARBA" id="ARBA00022692"/>
    </source>
</evidence>
<feature type="region of interest" description="Disordered" evidence="9">
    <location>
        <begin position="25"/>
        <end position="46"/>
    </location>
</feature>
<dbReference type="InterPro" id="IPR037185">
    <property type="entry name" value="EmrE-like"/>
</dbReference>
<dbReference type="GO" id="GO:0005886">
    <property type="term" value="C:plasma membrane"/>
    <property type="evidence" value="ECO:0007669"/>
    <property type="project" value="TreeGrafter"/>
</dbReference>
<evidence type="ECO:0000256" key="1">
    <source>
        <dbReference type="ARBA" id="ARBA00004141"/>
    </source>
</evidence>
<comment type="subcellular location">
    <subcellularLocation>
        <location evidence="1">Membrane</location>
        <topology evidence="1">Multi-pass membrane protein</topology>
    </subcellularLocation>
</comment>
<feature type="transmembrane region" description="Helical" evidence="10">
    <location>
        <begin position="107"/>
        <end position="129"/>
    </location>
</feature>
<accession>A0A8J6HHZ1</accession>
<gene>
    <name evidence="12" type="ORF">GEV33_008828</name>
</gene>
<feature type="transmembrane region" description="Helical" evidence="10">
    <location>
        <begin position="141"/>
        <end position="160"/>
    </location>
</feature>
<dbReference type="Pfam" id="PF13886">
    <property type="entry name" value="TM7S3_TM198"/>
    <property type="match status" value="1"/>
</dbReference>
<reference evidence="12" key="2">
    <citation type="submission" date="2021-08" db="EMBL/GenBank/DDBJ databases">
        <authorList>
            <person name="Eriksson T."/>
        </authorList>
    </citation>
    <scope>NUCLEOTIDE SEQUENCE</scope>
    <source>
        <strain evidence="12">Stoneville</strain>
        <tissue evidence="12">Whole head</tissue>
    </source>
</reference>
<evidence type="ECO:0000256" key="6">
    <source>
        <dbReference type="ARBA" id="ARBA00022989"/>
    </source>
</evidence>
<protein>
    <recommendedName>
        <fullName evidence="8">Transmembrane protein 198</fullName>
    </recommendedName>
</protein>
<feature type="transmembrane region" description="Helical" evidence="10">
    <location>
        <begin position="167"/>
        <end position="187"/>
    </location>
</feature>
<dbReference type="GO" id="GO:0055085">
    <property type="term" value="P:transmembrane transport"/>
    <property type="evidence" value="ECO:0007669"/>
    <property type="project" value="InterPro"/>
</dbReference>
<keyword evidence="6 10" id="KW-1133">Transmembrane helix</keyword>
<keyword evidence="7 10" id="KW-0472">Membrane</keyword>
<feature type="transmembrane region" description="Helical" evidence="10">
    <location>
        <begin position="404"/>
        <end position="421"/>
    </location>
</feature>
<dbReference type="GO" id="GO:0012505">
    <property type="term" value="C:endomembrane system"/>
    <property type="evidence" value="ECO:0007669"/>
    <property type="project" value="UniProtKB-ARBA"/>
</dbReference>
<keyword evidence="5 10" id="KW-0812">Transmembrane</keyword>
<evidence type="ECO:0000256" key="2">
    <source>
        <dbReference type="ARBA" id="ARBA00006244"/>
    </source>
</evidence>
<evidence type="ECO:0000256" key="3">
    <source>
        <dbReference type="ARBA" id="ARBA00010694"/>
    </source>
</evidence>
<feature type="transmembrane region" description="Helical" evidence="10">
    <location>
        <begin position="484"/>
        <end position="506"/>
    </location>
</feature>
<dbReference type="PANTHER" id="PTHR31247">
    <property type="entry name" value="TRANSMEMBRANE PROTEIN 198 FAMILY MEMBER"/>
    <property type="match status" value="1"/>
</dbReference>
<dbReference type="InterPro" id="IPR025256">
    <property type="entry name" value="TM7S3/TM198-like_dom"/>
</dbReference>
<proteinExistence type="inferred from homology"/>
<feature type="transmembrane region" description="Helical" evidence="10">
    <location>
        <begin position="227"/>
        <end position="246"/>
    </location>
</feature>
<comment type="caution">
    <text evidence="12">The sequence shown here is derived from an EMBL/GenBank/DDBJ whole genome shotgun (WGS) entry which is preliminary data.</text>
</comment>
<keyword evidence="4" id="KW-0813">Transport</keyword>
<dbReference type="InterPro" id="IPR013657">
    <property type="entry name" value="SCL35B1-4/HUT1"/>
</dbReference>
<dbReference type="Proteomes" id="UP000719412">
    <property type="component" value="Unassembled WGS sequence"/>
</dbReference>
<evidence type="ECO:0000256" key="7">
    <source>
        <dbReference type="ARBA" id="ARBA00023136"/>
    </source>
</evidence>
<evidence type="ECO:0000256" key="9">
    <source>
        <dbReference type="SAM" id="MobiDB-lite"/>
    </source>
</evidence>
<dbReference type="EMBL" id="JABDTM020024783">
    <property type="protein sequence ID" value="KAH0813963.1"/>
    <property type="molecule type" value="Genomic_DNA"/>
</dbReference>
<comment type="similarity">
    <text evidence="2">Belongs to the TMEM198 family.</text>
</comment>
<dbReference type="AlphaFoldDB" id="A0A8J6HHZ1"/>
<feature type="transmembrane region" description="Helical" evidence="10">
    <location>
        <begin position="81"/>
        <end position="100"/>
    </location>
</feature>
<evidence type="ECO:0000313" key="13">
    <source>
        <dbReference type="Proteomes" id="UP000719412"/>
    </source>
</evidence>
<name>A0A8J6HHZ1_TENMO</name>
<feature type="transmembrane region" description="Helical" evidence="10">
    <location>
        <begin position="536"/>
        <end position="554"/>
    </location>
</feature>